<dbReference type="SUPFAM" id="SSF140453">
    <property type="entry name" value="EsxAB dimer-like"/>
    <property type="match status" value="1"/>
</dbReference>
<dbReference type="Gene3D" id="1.10.287.1060">
    <property type="entry name" value="ESAT-6-like"/>
    <property type="match status" value="1"/>
</dbReference>
<dbReference type="EMBL" id="BSTI01000005">
    <property type="protein sequence ID" value="GLY65837.1"/>
    <property type="molecule type" value="Genomic_DNA"/>
</dbReference>
<evidence type="ECO:0008006" key="3">
    <source>
        <dbReference type="Google" id="ProtNLM"/>
    </source>
</evidence>
<keyword evidence="2" id="KW-1185">Reference proteome</keyword>
<sequence>MTPLAGAKTDLATMQATAQTSTSIAGEIAADHRRIDGELSAVWAKWKGEAPRAALQVWHGELSPQLDSLKQQLDQIAQAVHSARTNYGTTDDNRAMAVRAVAPATGGITSALSPGI</sequence>
<dbReference type="InterPro" id="IPR036689">
    <property type="entry name" value="ESAT-6-like_sf"/>
</dbReference>
<dbReference type="Pfam" id="PF06013">
    <property type="entry name" value="WXG100"/>
    <property type="match status" value="1"/>
</dbReference>
<comment type="caution">
    <text evidence="1">The sequence shown here is derived from an EMBL/GenBank/DDBJ whole genome shotgun (WGS) entry which is preliminary data.</text>
</comment>
<organism evidence="1 2">
    <name type="scientific">Amycolatopsis taiwanensis</name>
    <dbReference type="NCBI Taxonomy" id="342230"/>
    <lineage>
        <taxon>Bacteria</taxon>
        <taxon>Bacillati</taxon>
        <taxon>Actinomycetota</taxon>
        <taxon>Actinomycetes</taxon>
        <taxon>Pseudonocardiales</taxon>
        <taxon>Pseudonocardiaceae</taxon>
        <taxon>Amycolatopsis</taxon>
    </lineage>
</organism>
<name>A0A9W6R1B7_9PSEU</name>
<evidence type="ECO:0000313" key="1">
    <source>
        <dbReference type="EMBL" id="GLY65837.1"/>
    </source>
</evidence>
<dbReference type="Proteomes" id="UP001165136">
    <property type="component" value="Unassembled WGS sequence"/>
</dbReference>
<dbReference type="AlphaFoldDB" id="A0A9W6R1B7"/>
<dbReference type="NCBIfam" id="TIGR03930">
    <property type="entry name" value="WXG100_ESAT6"/>
    <property type="match status" value="1"/>
</dbReference>
<dbReference type="RefSeq" id="WP_285486869.1">
    <property type="nucleotide sequence ID" value="NZ_BSTI01000005.1"/>
</dbReference>
<protein>
    <recommendedName>
        <fullName evidence="3">WXG100 family type VII secretion target</fullName>
    </recommendedName>
</protein>
<proteinExistence type="predicted"/>
<dbReference type="InterPro" id="IPR010310">
    <property type="entry name" value="T7SS_ESAT-6-like"/>
</dbReference>
<accession>A0A9W6R1B7</accession>
<reference evidence="1" key="1">
    <citation type="submission" date="2023-03" db="EMBL/GenBank/DDBJ databases">
        <title>Amycolatopsis taiwanensis NBRC 103393.</title>
        <authorList>
            <person name="Ichikawa N."/>
            <person name="Sato H."/>
            <person name="Tonouchi N."/>
        </authorList>
    </citation>
    <scope>NUCLEOTIDE SEQUENCE</scope>
    <source>
        <strain evidence="1">NBRC 103393</strain>
    </source>
</reference>
<evidence type="ECO:0000313" key="2">
    <source>
        <dbReference type="Proteomes" id="UP001165136"/>
    </source>
</evidence>
<gene>
    <name evidence="1" type="ORF">Atai01_24560</name>
</gene>